<dbReference type="Proteomes" id="UP000183974">
    <property type="component" value="Unassembled WGS sequence"/>
</dbReference>
<protein>
    <submittedName>
        <fullName evidence="1">Uncharacterized protein</fullName>
    </submittedName>
</protein>
<gene>
    <name evidence="1" type="ORF">SAMN05444398_1011053</name>
</gene>
<name>A0A1M6YVW2_9RHOB</name>
<evidence type="ECO:0000313" key="2">
    <source>
        <dbReference type="Proteomes" id="UP000183974"/>
    </source>
</evidence>
<accession>A0A1M6YVW2</accession>
<keyword evidence="2" id="KW-1185">Reference proteome</keyword>
<organism evidence="1 2">
    <name type="scientific">Roseovarius pacificus</name>
    <dbReference type="NCBI Taxonomy" id="337701"/>
    <lineage>
        <taxon>Bacteria</taxon>
        <taxon>Pseudomonadati</taxon>
        <taxon>Pseudomonadota</taxon>
        <taxon>Alphaproteobacteria</taxon>
        <taxon>Rhodobacterales</taxon>
        <taxon>Roseobacteraceae</taxon>
        <taxon>Roseovarius</taxon>
    </lineage>
</organism>
<dbReference type="AlphaFoldDB" id="A0A1M6YVW2"/>
<proteinExistence type="predicted"/>
<sequence>MQLSRMETAIERMHRRAALWHAARLACGTWGEFRAAWPSIQRAVDAQLAREFGA</sequence>
<evidence type="ECO:0000313" key="1">
    <source>
        <dbReference type="EMBL" id="SHL22233.1"/>
    </source>
</evidence>
<reference evidence="1 2" key="1">
    <citation type="submission" date="2016-11" db="EMBL/GenBank/DDBJ databases">
        <authorList>
            <person name="Jaros S."/>
            <person name="Januszkiewicz K."/>
            <person name="Wedrychowicz H."/>
        </authorList>
    </citation>
    <scope>NUCLEOTIDE SEQUENCE [LARGE SCALE GENOMIC DNA]</scope>
    <source>
        <strain evidence="1 2">DSM 29589</strain>
    </source>
</reference>
<dbReference type="STRING" id="337701.SAMN05444398_1011053"/>
<dbReference type="EMBL" id="FRBR01000001">
    <property type="protein sequence ID" value="SHL22233.1"/>
    <property type="molecule type" value="Genomic_DNA"/>
</dbReference>